<sequence length="80" mass="9176">MSELREIRRSAGYEEFQCGPALRLDAHERLSGLQIEALNARIDRIEQLLERLEKRLWLIVFGVVGVVLAEAFQSVIDKLP</sequence>
<evidence type="ECO:0000313" key="3">
    <source>
        <dbReference type="EMBL" id="SNY56013.1"/>
    </source>
</evidence>
<keyword evidence="1" id="KW-1133">Transmembrane helix</keyword>
<evidence type="ECO:0000313" key="5">
    <source>
        <dbReference type="Proteomes" id="UP000231702"/>
    </source>
</evidence>
<dbReference type="EMBL" id="PGTD01000018">
    <property type="protein sequence ID" value="PJE27109.1"/>
    <property type="molecule type" value="Genomic_DNA"/>
</dbReference>
<dbReference type="Proteomes" id="UP000231702">
    <property type="component" value="Unassembled WGS sequence"/>
</dbReference>
<gene>
    <name evidence="2" type="ORF">CVM39_16785</name>
    <name evidence="3" type="ORF">SAMN06297129_3170</name>
</gene>
<dbReference type="AlphaFoldDB" id="A0A285J7I2"/>
<dbReference type="Proteomes" id="UP000231655">
    <property type="component" value="Unassembled WGS sequence"/>
</dbReference>
<dbReference type="EMBL" id="OBEA01000006">
    <property type="protein sequence ID" value="SNY56013.1"/>
    <property type="molecule type" value="Genomic_DNA"/>
</dbReference>
<keyword evidence="1" id="KW-0812">Transmembrane</keyword>
<accession>A0A285J7I2</accession>
<name>A0A285J7I2_9RHOB</name>
<protein>
    <recommendedName>
        <fullName evidence="6">Gene transfer agent protein</fullName>
    </recommendedName>
</protein>
<evidence type="ECO:0008006" key="6">
    <source>
        <dbReference type="Google" id="ProtNLM"/>
    </source>
</evidence>
<evidence type="ECO:0000313" key="4">
    <source>
        <dbReference type="Proteomes" id="UP000231655"/>
    </source>
</evidence>
<feature type="transmembrane region" description="Helical" evidence="1">
    <location>
        <begin position="56"/>
        <end position="76"/>
    </location>
</feature>
<keyword evidence="1" id="KW-0472">Membrane</keyword>
<evidence type="ECO:0000256" key="1">
    <source>
        <dbReference type="SAM" id="Phobius"/>
    </source>
</evidence>
<reference evidence="3 4" key="1">
    <citation type="submission" date="2017-09" db="EMBL/GenBank/DDBJ databases">
        <authorList>
            <person name="Ehlers B."/>
            <person name="Leendertz F.H."/>
        </authorList>
    </citation>
    <scope>NUCLEOTIDE SEQUENCE [LARGE SCALE GENOMIC DNA]</scope>
    <source>
        <strain evidence="3 4">CGMCC 1.12662</strain>
    </source>
</reference>
<dbReference type="RefSeq" id="WP_097146992.1">
    <property type="nucleotide sequence ID" value="NZ_OBEA01000006.1"/>
</dbReference>
<reference evidence="2 5" key="2">
    <citation type="journal article" date="2018" name="Int. J. Syst. Evol. Microbiol.">
        <title>Pseudooceanicola lipolyticus sp. nov., a marine alphaproteobacterium, reclassification of Oceanicola flagellatus as Pseudooceanicola flagellatus comb. nov. and emended description of the genus Pseudooceanicola.</title>
        <authorList>
            <person name="Huang M.-M."/>
            <person name="Guo L.-L."/>
            <person name="Wu Y.-H."/>
            <person name="Lai Q.-L."/>
            <person name="Shao Z.-Z."/>
            <person name="Wang C.-S."/>
            <person name="Wu M."/>
            <person name="Xu X.-W."/>
        </authorList>
    </citation>
    <scope>NUCLEOTIDE SEQUENCE [LARGE SCALE GENOMIC DNA]</scope>
    <source>
        <strain evidence="2 5">Ar-45</strain>
    </source>
</reference>
<dbReference type="OrthoDB" id="7873894at2"/>
<organism evidence="3 4">
    <name type="scientific">Pseudooceanicola antarcticus</name>
    <dbReference type="NCBI Taxonomy" id="1247613"/>
    <lineage>
        <taxon>Bacteria</taxon>
        <taxon>Pseudomonadati</taxon>
        <taxon>Pseudomonadota</taxon>
        <taxon>Alphaproteobacteria</taxon>
        <taxon>Rhodobacterales</taxon>
        <taxon>Paracoccaceae</taxon>
        <taxon>Pseudooceanicola</taxon>
    </lineage>
</organism>
<proteinExistence type="predicted"/>
<keyword evidence="5" id="KW-1185">Reference proteome</keyword>
<evidence type="ECO:0000313" key="2">
    <source>
        <dbReference type="EMBL" id="PJE27109.1"/>
    </source>
</evidence>